<evidence type="ECO:0000256" key="7">
    <source>
        <dbReference type="ARBA" id="ARBA00023242"/>
    </source>
</evidence>
<dbReference type="GO" id="GO:0043565">
    <property type="term" value="F:sequence-specific DNA binding"/>
    <property type="evidence" value="ECO:0007669"/>
    <property type="project" value="TreeGrafter"/>
</dbReference>
<dbReference type="GO" id="GO:0045944">
    <property type="term" value="P:positive regulation of transcription by RNA polymerase II"/>
    <property type="evidence" value="ECO:0007669"/>
    <property type="project" value="TreeGrafter"/>
</dbReference>
<accession>A0A428TK26</accession>
<evidence type="ECO:0000256" key="8">
    <source>
        <dbReference type="SAM" id="MobiDB-lite"/>
    </source>
</evidence>
<evidence type="ECO:0000256" key="3">
    <source>
        <dbReference type="ARBA" id="ARBA00022833"/>
    </source>
</evidence>
<keyword evidence="2" id="KW-0479">Metal-binding</keyword>
<evidence type="ECO:0000313" key="10">
    <source>
        <dbReference type="EMBL" id="RSM02410.1"/>
    </source>
</evidence>
<dbReference type="PANTHER" id="PTHR47782:SF1">
    <property type="entry name" value="PYRIMIDINE PATHWAY REGULATORY PROTEIN 1"/>
    <property type="match status" value="1"/>
</dbReference>
<dbReference type="GO" id="GO:0000981">
    <property type="term" value="F:DNA-binding transcription factor activity, RNA polymerase II-specific"/>
    <property type="evidence" value="ECO:0007669"/>
    <property type="project" value="InterPro"/>
</dbReference>
<dbReference type="PANTHER" id="PTHR47782">
    <property type="entry name" value="ZN(II)2CYS6 TRANSCRIPTION FACTOR (EUROFUNG)-RELATED"/>
    <property type="match status" value="1"/>
</dbReference>
<feature type="domain" description="Xylanolytic transcriptional activator regulatory" evidence="9">
    <location>
        <begin position="284"/>
        <end position="356"/>
    </location>
</feature>
<evidence type="ECO:0000256" key="6">
    <source>
        <dbReference type="ARBA" id="ARBA00023163"/>
    </source>
</evidence>
<dbReference type="AlphaFoldDB" id="A0A428TK26"/>
<feature type="region of interest" description="Disordered" evidence="8">
    <location>
        <begin position="115"/>
        <end position="150"/>
    </location>
</feature>
<dbReference type="Proteomes" id="UP000288429">
    <property type="component" value="Unassembled WGS sequence"/>
</dbReference>
<keyword evidence="6" id="KW-0804">Transcription</keyword>
<dbReference type="CDD" id="cd00067">
    <property type="entry name" value="GAL4"/>
    <property type="match status" value="1"/>
</dbReference>
<comment type="subcellular location">
    <subcellularLocation>
        <location evidence="1">Nucleus</location>
    </subcellularLocation>
</comment>
<dbReference type="SMART" id="SM00906">
    <property type="entry name" value="Fungal_trans"/>
    <property type="match status" value="1"/>
</dbReference>
<dbReference type="GO" id="GO:0006351">
    <property type="term" value="P:DNA-templated transcription"/>
    <property type="evidence" value="ECO:0007669"/>
    <property type="project" value="InterPro"/>
</dbReference>
<keyword evidence="4" id="KW-0805">Transcription regulation</keyword>
<dbReference type="Gene3D" id="4.10.240.10">
    <property type="entry name" value="Zn(2)-C6 fungal-type DNA-binding domain"/>
    <property type="match status" value="1"/>
</dbReference>
<protein>
    <recommendedName>
        <fullName evidence="9">Xylanolytic transcriptional activator regulatory domain-containing protein</fullName>
    </recommendedName>
</protein>
<comment type="caution">
    <text evidence="10">The sequence shown here is derived from an EMBL/GenBank/DDBJ whole genome shotgun (WGS) entry which is preliminary data.</text>
</comment>
<dbReference type="GO" id="GO:0008270">
    <property type="term" value="F:zinc ion binding"/>
    <property type="evidence" value="ECO:0007669"/>
    <property type="project" value="InterPro"/>
</dbReference>
<keyword evidence="3" id="KW-0862">Zinc</keyword>
<dbReference type="CDD" id="cd12148">
    <property type="entry name" value="fungal_TF_MHR"/>
    <property type="match status" value="1"/>
</dbReference>
<name>A0A428TK26_9HYPO</name>
<evidence type="ECO:0000259" key="9">
    <source>
        <dbReference type="SMART" id="SM00906"/>
    </source>
</evidence>
<dbReference type="InterPro" id="IPR036864">
    <property type="entry name" value="Zn2-C6_fun-type_DNA-bd_sf"/>
</dbReference>
<evidence type="ECO:0000256" key="1">
    <source>
        <dbReference type="ARBA" id="ARBA00004123"/>
    </source>
</evidence>
<dbReference type="CDD" id="cd14723">
    <property type="entry name" value="ZIP_Ppr1"/>
    <property type="match status" value="1"/>
</dbReference>
<keyword evidence="11" id="KW-1185">Reference proteome</keyword>
<dbReference type="Pfam" id="PF04082">
    <property type="entry name" value="Fungal_trans"/>
    <property type="match status" value="1"/>
</dbReference>
<dbReference type="GO" id="GO:0005634">
    <property type="term" value="C:nucleus"/>
    <property type="evidence" value="ECO:0007669"/>
    <property type="project" value="UniProtKB-SubCell"/>
</dbReference>
<evidence type="ECO:0000256" key="5">
    <source>
        <dbReference type="ARBA" id="ARBA00023125"/>
    </source>
</evidence>
<dbReference type="InterPro" id="IPR001138">
    <property type="entry name" value="Zn2Cys6_DnaBD"/>
</dbReference>
<dbReference type="InterPro" id="IPR052202">
    <property type="entry name" value="Yeast_MetPath_Reg"/>
</dbReference>
<proteinExistence type="predicted"/>
<keyword evidence="5" id="KW-0238">DNA-binding</keyword>
<dbReference type="InterPro" id="IPR007219">
    <property type="entry name" value="XnlR_reg_dom"/>
</dbReference>
<evidence type="ECO:0000256" key="4">
    <source>
        <dbReference type="ARBA" id="ARBA00023015"/>
    </source>
</evidence>
<reference evidence="10 11" key="1">
    <citation type="submission" date="2017-06" db="EMBL/GenBank/DDBJ databases">
        <title>Cmopartive genomic analysis of Ambrosia Fusariam Clade fungi.</title>
        <authorList>
            <person name="Stajich J.E."/>
            <person name="Carrillo J."/>
            <person name="Kijimoto T."/>
            <person name="Eskalen A."/>
            <person name="O'Donnell K."/>
            <person name="Kasson M."/>
        </authorList>
    </citation>
    <scope>NUCLEOTIDE SEQUENCE [LARGE SCALE GENOMIC DNA]</scope>
    <source>
        <strain evidence="10 11">NRRL 20438</strain>
    </source>
</reference>
<keyword evidence="7" id="KW-0539">Nucleus</keyword>
<organism evidence="10 11">
    <name type="scientific">Fusarium ambrosium</name>
    <dbReference type="NCBI Taxonomy" id="131363"/>
    <lineage>
        <taxon>Eukaryota</taxon>
        <taxon>Fungi</taxon>
        <taxon>Dikarya</taxon>
        <taxon>Ascomycota</taxon>
        <taxon>Pezizomycotina</taxon>
        <taxon>Sordariomycetes</taxon>
        <taxon>Hypocreomycetidae</taxon>
        <taxon>Hypocreales</taxon>
        <taxon>Nectriaceae</taxon>
        <taxon>Fusarium</taxon>
        <taxon>Fusarium solani species complex</taxon>
    </lineage>
</organism>
<evidence type="ECO:0000256" key="2">
    <source>
        <dbReference type="ARBA" id="ARBA00022723"/>
    </source>
</evidence>
<gene>
    <name evidence="10" type="ORF">CDV31_010912</name>
</gene>
<evidence type="ECO:0000313" key="11">
    <source>
        <dbReference type="Proteomes" id="UP000288429"/>
    </source>
</evidence>
<dbReference type="EMBL" id="NIZV01000176">
    <property type="protein sequence ID" value="RSM02410.1"/>
    <property type="molecule type" value="Genomic_DNA"/>
</dbReference>
<sequence length="631" mass="71268">MQKSHRRSTKCDFKFPQCTSCKLADTPCLGFDPATRKPVPRSLVKSLEARVAELEAQVLALPTGPQHLPSSMASKVAQATISFGVPSSGSYLQSKISTTLFLRPSCPPLAVSATAQNLGPETDSPGEGESDTGGQHSTHPERPYTSNPIDLGSIPHWALERMVRNYAGTHLPQYPCISEAMLQSIVERTQNEDLQDSAEPSPYGASTGSGLGPFEYFVLFIVLAISALTMTWKDEQQARTTSESFYKSALKHLQVLEDPSEIKALQISLLLAHFAHMCPERVDNWTCIANAIRIVLALGLHREFPQEIDPAQARLRSELFWVAYGMERSLCSNLRLPLSFPEEAITTKLKDPSLDESVTFITDDMRKKSSANHICRYRALETEVHRVLYLKEDLALNGVPIGDWIMDINQRLEGWYTEAQTYTQYNMLEFKHVQFYHLRLRIHRPTPTLSIRHPDDWGIVLESSQRLIEDYLSQERRRRLFYPWHGTHILFETALVALDASWSARDYQPLREPAERIVQTLIPQCLQILRNIGQRWSEATRCAEKLRPLVEKVSSAVAWAAQVSVFEAAAIADEIEGLLFSDKSLSWNRAAMGDINFGFEDGNLFFDNLLVDDLETFQWAPEWDLLSGEMV</sequence>